<dbReference type="Proteomes" id="UP000787568">
    <property type="component" value="Unassembled WGS sequence"/>
</dbReference>
<protein>
    <submittedName>
        <fullName evidence="1">Uncharacterized protein</fullName>
    </submittedName>
</protein>
<proteinExistence type="predicted"/>
<reference evidence="1" key="1">
    <citation type="submission" date="2020-12" db="EMBL/GenBank/DDBJ databases">
        <title>Generalized mutagenesis with transposon Tn5. A laboratory procedure for the identification of genes responsible for a bacterial phenotype and its regulation, illustrated with phenazine production in Pseudomonas chlororaphis.</title>
        <authorList>
            <person name="Muzio F."/>
            <person name="Sobrero P."/>
            <person name="Agaras B."/>
            <person name="Valverde C."/>
        </authorList>
    </citation>
    <scope>NUCLEOTIDE SEQUENCE</scope>
    <source>
        <strain evidence="1">SMMP3</strain>
    </source>
</reference>
<accession>A0AAJ1E4F5</accession>
<dbReference type="AlphaFoldDB" id="A0AAJ1E4F5"/>
<evidence type="ECO:0000313" key="1">
    <source>
        <dbReference type="EMBL" id="MBU4636652.1"/>
    </source>
</evidence>
<dbReference type="RefSeq" id="WP_151264290.1">
    <property type="nucleotide sequence ID" value="NZ_CP177156.1"/>
</dbReference>
<sequence>MNNGAVTFSECTVIRKDLVFITAQITDLNNQDIGHTKVIRWKNGAFAHFMIDWTATAITAFASPMTLFCMGLDGDIHVFQGGAKTHESITGPRETGPLRDMRVIAGSNYVAGMQRQVYRRSSSGDWLPLSAPILNRGGIKGFNSIDGYSANEIYAVGLDGEIWLFNGAQWQPIDSPTSVALQRVHCAPNGKTYIVGQAGVVLAGREDRWEVIDLGDFSDDLWGVESLNDDVFVSSSKAVFKLADERLEQAAIGSDGIGSASFLSAGDGVLWSVGNRHLAFTSDGKNWTPVDYNDPAY</sequence>
<gene>
    <name evidence="1" type="ORF">I8747_27945</name>
</gene>
<comment type="caution">
    <text evidence="1">The sequence shown here is derived from an EMBL/GenBank/DDBJ whole genome shotgun (WGS) entry which is preliminary data.</text>
</comment>
<organism evidence="1 2">
    <name type="scientific">Pseudomonas chlororaphis subsp. aurantiaca</name>
    <dbReference type="NCBI Taxonomy" id="86192"/>
    <lineage>
        <taxon>Bacteria</taxon>
        <taxon>Pseudomonadati</taxon>
        <taxon>Pseudomonadota</taxon>
        <taxon>Gammaproteobacteria</taxon>
        <taxon>Pseudomonadales</taxon>
        <taxon>Pseudomonadaceae</taxon>
        <taxon>Pseudomonas</taxon>
    </lineage>
</organism>
<name>A0AAJ1E4F5_9PSED</name>
<evidence type="ECO:0000313" key="2">
    <source>
        <dbReference type="Proteomes" id="UP000787568"/>
    </source>
</evidence>
<dbReference type="EMBL" id="JAEEFW010000010">
    <property type="protein sequence ID" value="MBU4636652.1"/>
    <property type="molecule type" value="Genomic_DNA"/>
</dbReference>